<dbReference type="Gene3D" id="3.40.50.150">
    <property type="entry name" value="Vaccinia Virus protein VP39"/>
    <property type="match status" value="1"/>
</dbReference>
<dbReference type="EC" id="2.1.1.-" evidence="1"/>
<dbReference type="RefSeq" id="WP_341696471.1">
    <property type="nucleotide sequence ID" value="NZ_JBBYHR010000003.1"/>
</dbReference>
<proteinExistence type="predicted"/>
<comment type="caution">
    <text evidence="1">The sequence shown here is derived from an EMBL/GenBank/DDBJ whole genome shotgun (WGS) entry which is preliminary data.</text>
</comment>
<name>A0ABU9HVH1_9FLAO</name>
<gene>
    <name evidence="1" type="ORF">AAEO56_07815</name>
</gene>
<keyword evidence="1" id="KW-0489">Methyltransferase</keyword>
<reference evidence="1 2" key="1">
    <citation type="submission" date="2024-04" db="EMBL/GenBank/DDBJ databases">
        <title>Flavobacterium sp. DGU11 16S ribosomal RNA gene Genome sequencing and assembly.</title>
        <authorList>
            <person name="Park S."/>
        </authorList>
    </citation>
    <scope>NUCLEOTIDE SEQUENCE [LARGE SCALE GENOMIC DNA]</scope>
    <source>
        <strain evidence="1 2">DGU11</strain>
    </source>
</reference>
<keyword evidence="1" id="KW-0808">Transferase</keyword>
<dbReference type="GO" id="GO:0008168">
    <property type="term" value="F:methyltransferase activity"/>
    <property type="evidence" value="ECO:0007669"/>
    <property type="project" value="UniProtKB-KW"/>
</dbReference>
<evidence type="ECO:0000313" key="2">
    <source>
        <dbReference type="Proteomes" id="UP001464555"/>
    </source>
</evidence>
<dbReference type="GO" id="GO:0032259">
    <property type="term" value="P:methylation"/>
    <property type="evidence" value="ECO:0007669"/>
    <property type="project" value="UniProtKB-KW"/>
</dbReference>
<evidence type="ECO:0000313" key="1">
    <source>
        <dbReference type="EMBL" id="MEL1244160.1"/>
    </source>
</evidence>
<keyword evidence="2" id="KW-1185">Reference proteome</keyword>
<sequence>MYSFFKKIIYRFINKQKLIKHELFFRNIYAVLYSGNRHQCNICSKKLSKFITVHKHDLLCPRCGSLARDRRLWKLLNDDFVNSGINVLDFSPSRSLARNMKKIKDIEYVCSDLSGNFIADHQYDITDLDITAEYFDLIICYHILEHIENDKKAMEELYRIMKPGAKGLIQTPFKDGDIYEDSAITSAMDREVHFGQDDHVRIYSVSGLKQRLEDRGFIAEARQFEKDIYNGLLEETVFTITKP</sequence>
<dbReference type="InterPro" id="IPR029063">
    <property type="entry name" value="SAM-dependent_MTases_sf"/>
</dbReference>
<accession>A0ABU9HVH1</accession>
<dbReference type="EMBL" id="JBBYHR010000003">
    <property type="protein sequence ID" value="MEL1244160.1"/>
    <property type="molecule type" value="Genomic_DNA"/>
</dbReference>
<protein>
    <submittedName>
        <fullName evidence="1">Class I SAM-dependent methyltransferase</fullName>
        <ecNumber evidence="1">2.1.1.-</ecNumber>
    </submittedName>
</protein>
<dbReference type="SUPFAM" id="SSF53335">
    <property type="entry name" value="S-adenosyl-L-methionine-dependent methyltransferases"/>
    <property type="match status" value="1"/>
</dbReference>
<dbReference type="Proteomes" id="UP001464555">
    <property type="component" value="Unassembled WGS sequence"/>
</dbReference>
<dbReference type="Pfam" id="PF13489">
    <property type="entry name" value="Methyltransf_23"/>
    <property type="match status" value="1"/>
</dbReference>
<organism evidence="1 2">
    <name type="scientific">Flavobacterium arundinis</name>
    <dbReference type="NCBI Taxonomy" id="3139143"/>
    <lineage>
        <taxon>Bacteria</taxon>
        <taxon>Pseudomonadati</taxon>
        <taxon>Bacteroidota</taxon>
        <taxon>Flavobacteriia</taxon>
        <taxon>Flavobacteriales</taxon>
        <taxon>Flavobacteriaceae</taxon>
        <taxon>Flavobacterium</taxon>
    </lineage>
</organism>